<name>A0ABU2L390_9ACTN</name>
<accession>A0ABU2L390</accession>
<feature type="compositionally biased region" description="Basic and acidic residues" evidence="5">
    <location>
        <begin position="62"/>
        <end position="71"/>
    </location>
</feature>
<evidence type="ECO:0000259" key="6">
    <source>
        <dbReference type="Pfam" id="PF02668"/>
    </source>
</evidence>
<evidence type="ECO:0000313" key="8">
    <source>
        <dbReference type="Proteomes" id="UP001183388"/>
    </source>
</evidence>
<dbReference type="GO" id="GO:0051213">
    <property type="term" value="F:dioxygenase activity"/>
    <property type="evidence" value="ECO:0007669"/>
    <property type="project" value="UniProtKB-KW"/>
</dbReference>
<keyword evidence="8" id="KW-1185">Reference proteome</keyword>
<evidence type="ECO:0000313" key="7">
    <source>
        <dbReference type="EMBL" id="MDT0306032.1"/>
    </source>
</evidence>
<dbReference type="PANTHER" id="PTHR10696">
    <property type="entry name" value="GAMMA-BUTYROBETAINE HYDROXYLASE-RELATED"/>
    <property type="match status" value="1"/>
</dbReference>
<dbReference type="EMBL" id="JAVREN010000004">
    <property type="protein sequence ID" value="MDT0306032.1"/>
    <property type="molecule type" value="Genomic_DNA"/>
</dbReference>
<protein>
    <submittedName>
        <fullName evidence="7">TauD/TfdA family dioxygenase</fullName>
    </submittedName>
</protein>
<comment type="cofactor">
    <cofactor evidence="1">
        <name>Fe(2+)</name>
        <dbReference type="ChEBI" id="CHEBI:29033"/>
    </cofactor>
</comment>
<keyword evidence="3" id="KW-0408">Iron</keyword>
<evidence type="ECO:0000256" key="2">
    <source>
        <dbReference type="ARBA" id="ARBA00023002"/>
    </source>
</evidence>
<keyword evidence="4" id="KW-0045">Antibiotic biosynthesis</keyword>
<dbReference type="RefSeq" id="WP_311628956.1">
    <property type="nucleotide sequence ID" value="NZ_JAVREN010000004.1"/>
</dbReference>
<evidence type="ECO:0000256" key="1">
    <source>
        <dbReference type="ARBA" id="ARBA00001954"/>
    </source>
</evidence>
<dbReference type="InterPro" id="IPR003819">
    <property type="entry name" value="TauD/TfdA-like"/>
</dbReference>
<evidence type="ECO:0000256" key="3">
    <source>
        <dbReference type="ARBA" id="ARBA00023004"/>
    </source>
</evidence>
<feature type="domain" description="TauD/TfdA-like" evidence="6">
    <location>
        <begin position="17"/>
        <end position="252"/>
    </location>
</feature>
<keyword evidence="7" id="KW-0223">Dioxygenase</keyword>
<dbReference type="InterPro" id="IPR042098">
    <property type="entry name" value="TauD-like_sf"/>
</dbReference>
<reference evidence="8" key="1">
    <citation type="submission" date="2023-07" db="EMBL/GenBank/DDBJ databases">
        <title>30 novel species of actinomycetes from the DSMZ collection.</title>
        <authorList>
            <person name="Nouioui I."/>
        </authorList>
    </citation>
    <scope>NUCLEOTIDE SEQUENCE [LARGE SCALE GENOMIC DNA]</scope>
    <source>
        <strain evidence="8">DSM 44917</strain>
    </source>
</reference>
<keyword evidence="2" id="KW-0560">Oxidoreductase</keyword>
<sequence length="275" mass="30108">MDLSAAGFVPSRVSGPREAREAIAAEGAALVPGVAGEAEAVAFGRRVMGARAVRIGTQIEATKERQEREGRTLAAQPPDARGRTRAFAPTDERMVAHNDGFAFGDLAPDYLFLWCERPAERGGESFLIDTRRLIALLAAAEETVALADFCREVPVDHSEPHHPQDTLAPIVRMTRSGRFQGRYHPYLSPAPGEREAAHWPLVRAWEEAVVRARDTGPMFRAEAGDLICVDNYRVLHGRDGHSDPRRRVCSIWGWSTEAVAVPEGPLDFIAPRSAA</sequence>
<feature type="region of interest" description="Disordered" evidence="5">
    <location>
        <begin position="62"/>
        <end position="84"/>
    </location>
</feature>
<dbReference type="Pfam" id="PF02668">
    <property type="entry name" value="TauD"/>
    <property type="match status" value="1"/>
</dbReference>
<dbReference type="PANTHER" id="PTHR10696:SF56">
    <property type="entry name" value="TAUD_TFDA-LIKE DOMAIN-CONTAINING PROTEIN"/>
    <property type="match status" value="1"/>
</dbReference>
<evidence type="ECO:0000256" key="5">
    <source>
        <dbReference type="SAM" id="MobiDB-lite"/>
    </source>
</evidence>
<dbReference type="Proteomes" id="UP001183388">
    <property type="component" value="Unassembled WGS sequence"/>
</dbReference>
<dbReference type="InterPro" id="IPR050411">
    <property type="entry name" value="AlphaKG_dependent_hydroxylases"/>
</dbReference>
<dbReference type="SUPFAM" id="SSF51197">
    <property type="entry name" value="Clavaminate synthase-like"/>
    <property type="match status" value="1"/>
</dbReference>
<organism evidence="7 8">
    <name type="scientific">Streptomyces boetiae</name>
    <dbReference type="NCBI Taxonomy" id="3075541"/>
    <lineage>
        <taxon>Bacteria</taxon>
        <taxon>Bacillati</taxon>
        <taxon>Actinomycetota</taxon>
        <taxon>Actinomycetes</taxon>
        <taxon>Kitasatosporales</taxon>
        <taxon>Streptomycetaceae</taxon>
        <taxon>Streptomyces</taxon>
    </lineage>
</organism>
<comment type="caution">
    <text evidence="7">The sequence shown here is derived from an EMBL/GenBank/DDBJ whole genome shotgun (WGS) entry which is preliminary data.</text>
</comment>
<proteinExistence type="predicted"/>
<gene>
    <name evidence="7" type="ORF">RM780_03515</name>
</gene>
<evidence type="ECO:0000256" key="4">
    <source>
        <dbReference type="ARBA" id="ARBA00023194"/>
    </source>
</evidence>
<dbReference type="Gene3D" id="3.60.130.10">
    <property type="entry name" value="Clavaminate synthase-like"/>
    <property type="match status" value="1"/>
</dbReference>